<proteinExistence type="predicted"/>
<evidence type="ECO:0000256" key="1">
    <source>
        <dbReference type="SAM" id="MobiDB-lite"/>
    </source>
</evidence>
<organism evidence="2">
    <name type="scientific">Culex pipiens</name>
    <name type="common">House mosquito</name>
    <dbReference type="NCBI Taxonomy" id="7175"/>
    <lineage>
        <taxon>Eukaryota</taxon>
        <taxon>Metazoa</taxon>
        <taxon>Ecdysozoa</taxon>
        <taxon>Arthropoda</taxon>
        <taxon>Hexapoda</taxon>
        <taxon>Insecta</taxon>
        <taxon>Pterygota</taxon>
        <taxon>Neoptera</taxon>
        <taxon>Endopterygota</taxon>
        <taxon>Diptera</taxon>
        <taxon>Nematocera</taxon>
        <taxon>Culicoidea</taxon>
        <taxon>Culicidae</taxon>
        <taxon>Culicinae</taxon>
        <taxon>Culicini</taxon>
        <taxon>Culex</taxon>
        <taxon>Culex</taxon>
    </lineage>
</organism>
<protein>
    <submittedName>
        <fullName evidence="2">(northern house mosquito) hypothetical protein</fullName>
    </submittedName>
</protein>
<accession>A0A8D8K0K0</accession>
<sequence>MDIISAAGAVAEATWPPHPGKSFVSCVLHLKKPSLILLGRMMLHRRRRRRRRARTGTVHEVPRMPNSPTRPEHQLDVVHLTIRILPSCVRSCSSDAEQATVRDTC</sequence>
<dbReference type="EMBL" id="HBUE01194470">
    <property type="protein sequence ID" value="CAG6526875.1"/>
    <property type="molecule type" value="Transcribed_RNA"/>
</dbReference>
<dbReference type="EMBL" id="HBUE01300450">
    <property type="protein sequence ID" value="CAG6578596.1"/>
    <property type="molecule type" value="Transcribed_RNA"/>
</dbReference>
<reference evidence="2" key="1">
    <citation type="submission" date="2021-05" db="EMBL/GenBank/DDBJ databases">
        <authorList>
            <person name="Alioto T."/>
            <person name="Alioto T."/>
            <person name="Gomez Garrido J."/>
        </authorList>
    </citation>
    <scope>NUCLEOTIDE SEQUENCE</scope>
</reference>
<dbReference type="AlphaFoldDB" id="A0A8D8K0K0"/>
<evidence type="ECO:0000313" key="2">
    <source>
        <dbReference type="EMBL" id="CAG6578596.1"/>
    </source>
</evidence>
<name>A0A8D8K0K0_CULPI</name>
<feature type="region of interest" description="Disordered" evidence="1">
    <location>
        <begin position="46"/>
        <end position="73"/>
    </location>
</feature>